<dbReference type="Gene3D" id="1.25.40.180">
    <property type="match status" value="1"/>
</dbReference>
<dbReference type="OrthoDB" id="514777at2759"/>
<dbReference type="GO" id="GO:0016281">
    <property type="term" value="C:eukaryotic translation initiation factor 4F complex"/>
    <property type="evidence" value="ECO:0007669"/>
    <property type="project" value="TreeGrafter"/>
</dbReference>
<accession>A0A9D5C4M4</accession>
<feature type="domain" description="MI" evidence="3">
    <location>
        <begin position="25"/>
        <end position="119"/>
    </location>
</feature>
<dbReference type="Pfam" id="PF02847">
    <property type="entry name" value="MA3"/>
    <property type="match status" value="1"/>
</dbReference>
<dbReference type="GO" id="GO:0006417">
    <property type="term" value="P:regulation of translation"/>
    <property type="evidence" value="ECO:0007669"/>
    <property type="project" value="UniProtKB-KW"/>
</dbReference>
<evidence type="ECO:0000313" key="4">
    <source>
        <dbReference type="EMBL" id="KAJ0966472.1"/>
    </source>
</evidence>
<dbReference type="InterPro" id="IPR003891">
    <property type="entry name" value="Initiation_fac_eIF4g_MI"/>
</dbReference>
<name>A0A9D5C4M4_9LILI</name>
<dbReference type="AlphaFoldDB" id="A0A9D5C4M4"/>
<dbReference type="GO" id="GO:0003729">
    <property type="term" value="F:mRNA binding"/>
    <property type="evidence" value="ECO:0007669"/>
    <property type="project" value="TreeGrafter"/>
</dbReference>
<feature type="region of interest" description="Disordered" evidence="2">
    <location>
        <begin position="1"/>
        <end position="25"/>
    </location>
</feature>
<evidence type="ECO:0000259" key="3">
    <source>
        <dbReference type="PROSITE" id="PS51366"/>
    </source>
</evidence>
<dbReference type="PANTHER" id="PTHR23253:SF53">
    <property type="entry name" value="EUKARYOTIC TRANSLATION INITIATION FACTOR ISOFORM 4G-1"/>
    <property type="match status" value="1"/>
</dbReference>
<comment type="caution">
    <text evidence="4">The sequence shown here is derived from an EMBL/GenBank/DDBJ whole genome shotgun (WGS) entry which is preliminary data.</text>
</comment>
<dbReference type="GO" id="GO:0003743">
    <property type="term" value="F:translation initiation factor activity"/>
    <property type="evidence" value="ECO:0007669"/>
    <property type="project" value="TreeGrafter"/>
</dbReference>
<dbReference type="PANTHER" id="PTHR23253">
    <property type="entry name" value="EUKARYOTIC TRANSLATION INITIATION FACTOR 4 GAMMA"/>
    <property type="match status" value="1"/>
</dbReference>
<proteinExistence type="predicted"/>
<feature type="compositionally biased region" description="Polar residues" evidence="2">
    <location>
        <begin position="1"/>
        <end position="24"/>
    </location>
</feature>
<dbReference type="EMBL" id="JAGGNH010000008">
    <property type="protein sequence ID" value="KAJ0966472.1"/>
    <property type="molecule type" value="Genomic_DNA"/>
</dbReference>
<evidence type="ECO:0000256" key="2">
    <source>
        <dbReference type="SAM" id="MobiDB-lite"/>
    </source>
</evidence>
<gene>
    <name evidence="4" type="ORF">J5N97_027610</name>
</gene>
<dbReference type="Proteomes" id="UP001085076">
    <property type="component" value="Miscellaneous, Linkage group lg08"/>
</dbReference>
<evidence type="ECO:0000256" key="1">
    <source>
        <dbReference type="ARBA" id="ARBA00022845"/>
    </source>
</evidence>
<dbReference type="SMART" id="SM00544">
    <property type="entry name" value="MA3"/>
    <property type="match status" value="1"/>
</dbReference>
<sequence>MPSAPVTSPTPSQKTTAAPKSNPNELRKKTISLLEEYFHIRMLDEALECVKELQRPEYYPEVVKEAINLALDKGSNFVDPAVKLLEFLYSKKVFTPQDLATGCLLYGSMVDEIAIDLCQ</sequence>
<keyword evidence="1" id="KW-0810">Translation regulation</keyword>
<protein>
    <recommendedName>
        <fullName evidence="3">MI domain-containing protein</fullName>
    </recommendedName>
</protein>
<keyword evidence="5" id="KW-1185">Reference proteome</keyword>
<evidence type="ECO:0000313" key="5">
    <source>
        <dbReference type="Proteomes" id="UP001085076"/>
    </source>
</evidence>
<organism evidence="4 5">
    <name type="scientific">Dioscorea zingiberensis</name>
    <dbReference type="NCBI Taxonomy" id="325984"/>
    <lineage>
        <taxon>Eukaryota</taxon>
        <taxon>Viridiplantae</taxon>
        <taxon>Streptophyta</taxon>
        <taxon>Embryophyta</taxon>
        <taxon>Tracheophyta</taxon>
        <taxon>Spermatophyta</taxon>
        <taxon>Magnoliopsida</taxon>
        <taxon>Liliopsida</taxon>
        <taxon>Dioscoreales</taxon>
        <taxon>Dioscoreaceae</taxon>
        <taxon>Dioscorea</taxon>
    </lineage>
</organism>
<dbReference type="InterPro" id="IPR016024">
    <property type="entry name" value="ARM-type_fold"/>
</dbReference>
<reference evidence="4" key="2">
    <citation type="journal article" date="2022" name="Hortic Res">
        <title>The genome of Dioscorea zingiberensis sheds light on the biosynthesis, origin and evolution of the medicinally important diosgenin saponins.</title>
        <authorList>
            <person name="Li Y."/>
            <person name="Tan C."/>
            <person name="Li Z."/>
            <person name="Guo J."/>
            <person name="Li S."/>
            <person name="Chen X."/>
            <person name="Wang C."/>
            <person name="Dai X."/>
            <person name="Yang H."/>
            <person name="Song W."/>
            <person name="Hou L."/>
            <person name="Xu J."/>
            <person name="Tong Z."/>
            <person name="Xu A."/>
            <person name="Yuan X."/>
            <person name="Wang W."/>
            <person name="Yang Q."/>
            <person name="Chen L."/>
            <person name="Sun Z."/>
            <person name="Wang K."/>
            <person name="Pan B."/>
            <person name="Chen J."/>
            <person name="Bao Y."/>
            <person name="Liu F."/>
            <person name="Qi X."/>
            <person name="Gang D.R."/>
            <person name="Wen J."/>
            <person name="Li J."/>
        </authorList>
    </citation>
    <scope>NUCLEOTIDE SEQUENCE</scope>
    <source>
        <strain evidence="4">Dzin_1.0</strain>
    </source>
</reference>
<dbReference type="PROSITE" id="PS51366">
    <property type="entry name" value="MI"/>
    <property type="match status" value="1"/>
</dbReference>
<dbReference type="SUPFAM" id="SSF48371">
    <property type="entry name" value="ARM repeat"/>
    <property type="match status" value="1"/>
</dbReference>
<reference evidence="4" key="1">
    <citation type="submission" date="2021-03" db="EMBL/GenBank/DDBJ databases">
        <authorList>
            <person name="Li Z."/>
            <person name="Yang C."/>
        </authorList>
    </citation>
    <scope>NUCLEOTIDE SEQUENCE</scope>
    <source>
        <strain evidence="4">Dzin_1.0</strain>
        <tissue evidence="4">Leaf</tissue>
    </source>
</reference>